<organism evidence="3">
    <name type="scientific">Dissoconium aciculare CBS 342.82</name>
    <dbReference type="NCBI Taxonomy" id="1314786"/>
    <lineage>
        <taxon>Eukaryota</taxon>
        <taxon>Fungi</taxon>
        <taxon>Dikarya</taxon>
        <taxon>Ascomycota</taxon>
        <taxon>Pezizomycotina</taxon>
        <taxon>Dothideomycetes</taxon>
        <taxon>Dothideomycetidae</taxon>
        <taxon>Mycosphaerellales</taxon>
        <taxon>Dissoconiaceae</taxon>
        <taxon>Dissoconium</taxon>
    </lineage>
</organism>
<gene>
    <name evidence="3" type="ORF">K489DRAFT_385276</name>
</gene>
<reference evidence="3" key="1">
    <citation type="submission" date="2020-01" db="EMBL/GenBank/DDBJ databases">
        <authorList>
            <consortium name="DOE Joint Genome Institute"/>
            <person name="Haridas S."/>
            <person name="Albert R."/>
            <person name="Binder M."/>
            <person name="Bloem J."/>
            <person name="Labutti K."/>
            <person name="Salamov A."/>
            <person name="Andreopoulos B."/>
            <person name="Baker S.E."/>
            <person name="Barry K."/>
            <person name="Bills G."/>
            <person name="Bluhm B.H."/>
            <person name="Cannon C."/>
            <person name="Castanera R."/>
            <person name="Culley D.E."/>
            <person name="Daum C."/>
            <person name="Ezra D."/>
            <person name="Gonzalez J.B."/>
            <person name="Henrissat B."/>
            <person name="Kuo A."/>
            <person name="Liang C."/>
            <person name="Lipzen A."/>
            <person name="Lutzoni F."/>
            <person name="Magnuson J."/>
            <person name="Mondo S."/>
            <person name="Nolan M."/>
            <person name="Ohm R."/>
            <person name="Pangilinan J."/>
            <person name="Park H.-J."/>
            <person name="Ramirez L."/>
            <person name="Alfaro M."/>
            <person name="Sun H."/>
            <person name="Tritt A."/>
            <person name="Yoshinaga Y."/>
            <person name="Zwiers L.-H."/>
            <person name="Turgeon B.G."/>
            <person name="Goodwin S.B."/>
            <person name="Spatafora J.W."/>
            <person name="Crous P.W."/>
            <person name="Grigoriev I.V."/>
        </authorList>
    </citation>
    <scope>NUCLEOTIDE SEQUENCE</scope>
    <source>
        <strain evidence="3">CBS 342.82</strain>
    </source>
</reference>
<protein>
    <submittedName>
        <fullName evidence="3">Uncharacterized protein</fullName>
    </submittedName>
</protein>
<dbReference type="GeneID" id="54363856"/>
<reference evidence="3" key="2">
    <citation type="submission" date="2020-04" db="EMBL/GenBank/DDBJ databases">
        <authorList>
            <consortium name="NCBI Genome Project"/>
        </authorList>
    </citation>
    <scope>NUCLEOTIDE SEQUENCE</scope>
    <source>
        <strain evidence="3">CBS 342.82</strain>
    </source>
</reference>
<feature type="region of interest" description="Disordered" evidence="1">
    <location>
        <begin position="70"/>
        <end position="92"/>
    </location>
</feature>
<name>A0A6J3LQ80_9PEZI</name>
<reference evidence="3" key="3">
    <citation type="submission" date="2025-08" db="UniProtKB">
        <authorList>
            <consortium name="RefSeq"/>
        </authorList>
    </citation>
    <scope>IDENTIFICATION</scope>
    <source>
        <strain evidence="3">CBS 342.82</strain>
    </source>
</reference>
<feature type="compositionally biased region" description="Basic and acidic residues" evidence="1">
    <location>
        <begin position="80"/>
        <end position="92"/>
    </location>
</feature>
<evidence type="ECO:0000256" key="1">
    <source>
        <dbReference type="SAM" id="MobiDB-lite"/>
    </source>
</evidence>
<evidence type="ECO:0000313" key="2">
    <source>
        <dbReference type="Proteomes" id="UP000504637"/>
    </source>
</evidence>
<proteinExistence type="predicted"/>
<dbReference type="Proteomes" id="UP000504637">
    <property type="component" value="Unplaced"/>
</dbReference>
<evidence type="ECO:0000313" key="3">
    <source>
        <dbReference type="RefSeq" id="XP_033455046.1"/>
    </source>
</evidence>
<keyword evidence="2" id="KW-1185">Reference proteome</keyword>
<dbReference type="RefSeq" id="XP_033455046.1">
    <property type="nucleotide sequence ID" value="XM_033606056.1"/>
</dbReference>
<dbReference type="AlphaFoldDB" id="A0A6J3LQ80"/>
<accession>A0A6J3LQ80</accession>
<sequence>MSVETEATVSAIHENRTRRPCPMKRVTTKKLSGVFQEETDSDWVAGLKRSPHTAITAAPEAGCVPALSLKRSSSTPVREISPEIHCSEKGHD</sequence>
<feature type="region of interest" description="Disordered" evidence="1">
    <location>
        <begin position="1"/>
        <end position="21"/>
    </location>
</feature>